<dbReference type="Pfam" id="PF05899">
    <property type="entry name" value="Cupin_3"/>
    <property type="match status" value="1"/>
</dbReference>
<dbReference type="InterPro" id="IPR008579">
    <property type="entry name" value="UGlyAH_Cupin_dom"/>
</dbReference>
<organism evidence="2 3">
    <name type="scientific">Rhodococcus opacus</name>
    <name type="common">Nocardia opaca</name>
    <dbReference type="NCBI Taxonomy" id="37919"/>
    <lineage>
        <taxon>Bacteria</taxon>
        <taxon>Bacillati</taxon>
        <taxon>Actinomycetota</taxon>
        <taxon>Actinomycetes</taxon>
        <taxon>Mycobacteriales</taxon>
        <taxon>Nocardiaceae</taxon>
        <taxon>Rhodococcus</taxon>
    </lineage>
</organism>
<evidence type="ECO:0000313" key="2">
    <source>
        <dbReference type="EMBL" id="AII09397.1"/>
    </source>
</evidence>
<dbReference type="EMBL" id="CP008947">
    <property type="protein sequence ID" value="AII09397.1"/>
    <property type="molecule type" value="Genomic_DNA"/>
</dbReference>
<proteinExistence type="predicted"/>
<name>A0A076EW03_RHOOP</name>
<reference evidence="2 3" key="1">
    <citation type="submission" date="2014-07" db="EMBL/GenBank/DDBJ databases">
        <title>Genome Sequence of Rhodococcus opacus Strain R7, a Biodegrader of Mono- and Polycyclic Aromatic Hydrocarbons.</title>
        <authorList>
            <person name="Di Gennaro P."/>
            <person name="Zampolli J."/>
            <person name="Presti I."/>
            <person name="Cappelletti M."/>
            <person name="D'Ursi P."/>
            <person name="Orro A."/>
            <person name="Mezzelani A."/>
            <person name="Milanesi L."/>
        </authorList>
    </citation>
    <scope>NUCLEOTIDE SEQUENCE [LARGE SCALE GENOMIC DNA]</scope>
    <source>
        <strain evidence="2 3">R7</strain>
    </source>
</reference>
<sequence length="121" mass="13429">MTAVHPIPTDARNIAAMTPSAYVTADTLQAGDPKEHEMVHLSSGDEKFTIGSWRAEPYREYIECYPGDEYTRVLEGSVTLTADDGTSHTFGPGDAFTLTKGWRGEYRVDEPLLKQFAIYVP</sequence>
<accession>A0A076EW03</accession>
<evidence type="ECO:0000259" key="1">
    <source>
        <dbReference type="Pfam" id="PF05899"/>
    </source>
</evidence>
<dbReference type="RefSeq" id="WP_037226788.1">
    <property type="nucleotide sequence ID" value="NZ_CP008947.1"/>
</dbReference>
<protein>
    <recommendedName>
        <fullName evidence="1">(S)-ureidoglycine aminohydrolase cupin domain-containing protein</fullName>
    </recommendedName>
</protein>
<dbReference type="SUPFAM" id="SSF51182">
    <property type="entry name" value="RmlC-like cupins"/>
    <property type="match status" value="1"/>
</dbReference>
<dbReference type="eggNOG" id="COG3450">
    <property type="taxonomic scope" value="Bacteria"/>
</dbReference>
<feature type="domain" description="(S)-ureidoglycine aminohydrolase cupin" evidence="1">
    <location>
        <begin position="45"/>
        <end position="115"/>
    </location>
</feature>
<dbReference type="PANTHER" id="PTHR40943">
    <property type="entry name" value="CYTOPLASMIC PROTEIN-RELATED"/>
    <property type="match status" value="1"/>
</dbReference>
<dbReference type="PANTHER" id="PTHR40943:SF1">
    <property type="entry name" value="CYTOPLASMIC PROTEIN"/>
    <property type="match status" value="1"/>
</dbReference>
<evidence type="ECO:0000313" key="3">
    <source>
        <dbReference type="Proteomes" id="UP000028488"/>
    </source>
</evidence>
<dbReference type="Proteomes" id="UP000028488">
    <property type="component" value="Chromosome"/>
</dbReference>
<gene>
    <name evidence="2" type="ORF">EP51_34060</name>
</gene>
<dbReference type="Gene3D" id="2.60.120.10">
    <property type="entry name" value="Jelly Rolls"/>
    <property type="match status" value="1"/>
</dbReference>
<dbReference type="InterPro" id="IPR011051">
    <property type="entry name" value="RmlC_Cupin_sf"/>
</dbReference>
<dbReference type="InterPro" id="IPR014710">
    <property type="entry name" value="RmlC-like_jellyroll"/>
</dbReference>
<dbReference type="AlphaFoldDB" id="A0A076EW03"/>